<organism evidence="14 15">
    <name type="scientific">Dickeya undicola</name>
    <dbReference type="NCBI Taxonomy" id="1577887"/>
    <lineage>
        <taxon>Bacteria</taxon>
        <taxon>Pseudomonadati</taxon>
        <taxon>Pseudomonadota</taxon>
        <taxon>Gammaproteobacteria</taxon>
        <taxon>Enterobacterales</taxon>
        <taxon>Pectobacteriaceae</taxon>
        <taxon>Dickeya</taxon>
    </lineage>
</organism>
<evidence type="ECO:0000313" key="14">
    <source>
        <dbReference type="EMBL" id="RNM06757.1"/>
    </source>
</evidence>
<evidence type="ECO:0000313" key="15">
    <source>
        <dbReference type="Proteomes" id="UP000276061"/>
    </source>
</evidence>
<feature type="compositionally biased region" description="Polar residues" evidence="12">
    <location>
        <begin position="552"/>
        <end position="561"/>
    </location>
</feature>
<evidence type="ECO:0000256" key="1">
    <source>
        <dbReference type="ARBA" id="ARBA00004429"/>
    </source>
</evidence>
<reference evidence="14 15" key="1">
    <citation type="submission" date="2018-11" db="EMBL/GenBank/DDBJ databases">
        <title>Characterization of surface water Dickeya isolates.</title>
        <authorList>
            <person name="Van Gijsegem F."/>
            <person name="Pedron J."/>
        </authorList>
    </citation>
    <scope>NUCLEOTIDE SEQUENCE [LARGE SCALE GENOMIC DNA]</scope>
    <source>
        <strain evidence="14 15">FVG1-MFV-O17</strain>
    </source>
</reference>
<dbReference type="GO" id="GO:0004888">
    <property type="term" value="F:transmembrane signaling receptor activity"/>
    <property type="evidence" value="ECO:0007669"/>
    <property type="project" value="InterPro"/>
</dbReference>
<dbReference type="InterPro" id="IPR004089">
    <property type="entry name" value="MCPsignal_dom"/>
</dbReference>
<dbReference type="CDD" id="cd11386">
    <property type="entry name" value="MCP_signal"/>
    <property type="match status" value="1"/>
</dbReference>
<keyword evidence="9 11" id="KW-0807">Transducer</keyword>
<dbReference type="PANTHER" id="PTHR43531:SF14">
    <property type="entry name" value="METHYL-ACCEPTING CHEMOTAXIS PROTEIN I-RELATED"/>
    <property type="match status" value="1"/>
</dbReference>
<evidence type="ECO:0000256" key="4">
    <source>
        <dbReference type="ARBA" id="ARBA00022500"/>
    </source>
</evidence>
<dbReference type="AlphaFoldDB" id="A0A3N0G2S1"/>
<dbReference type="SMART" id="SM00283">
    <property type="entry name" value="MA"/>
    <property type="match status" value="1"/>
</dbReference>
<dbReference type="EMBL" id="RJLR01000016">
    <property type="protein sequence ID" value="RNM06757.1"/>
    <property type="molecule type" value="Genomic_DNA"/>
</dbReference>
<name>A0A3N0G2S1_9GAMM</name>
<feature type="domain" description="Methyl-accepting transducer" evidence="13">
    <location>
        <begin position="271"/>
        <end position="500"/>
    </location>
</feature>
<dbReference type="PROSITE" id="PS50111">
    <property type="entry name" value="CHEMOTAXIS_TRANSDUC_2"/>
    <property type="match status" value="1"/>
</dbReference>
<comment type="caution">
    <text evidence="14">The sequence shown here is derived from an EMBL/GenBank/DDBJ whole genome shotgun (WGS) entry which is preliminary data.</text>
</comment>
<dbReference type="GO" id="GO:0007165">
    <property type="term" value="P:signal transduction"/>
    <property type="evidence" value="ECO:0007669"/>
    <property type="project" value="UniProtKB-KW"/>
</dbReference>
<accession>A0A3N0G2S1</accession>
<dbReference type="GO" id="GO:0006935">
    <property type="term" value="P:chemotaxis"/>
    <property type="evidence" value="ECO:0007669"/>
    <property type="project" value="UniProtKB-KW"/>
</dbReference>
<keyword evidence="5" id="KW-0997">Cell inner membrane</keyword>
<evidence type="ECO:0000256" key="10">
    <source>
        <dbReference type="ARBA" id="ARBA00029447"/>
    </source>
</evidence>
<keyword evidence="6" id="KW-0812">Transmembrane</keyword>
<dbReference type="InterPro" id="IPR051310">
    <property type="entry name" value="MCP_chemotaxis"/>
</dbReference>
<evidence type="ECO:0000256" key="7">
    <source>
        <dbReference type="ARBA" id="ARBA00022989"/>
    </source>
</evidence>
<keyword evidence="8" id="KW-0472">Membrane</keyword>
<dbReference type="Gene3D" id="1.10.287.950">
    <property type="entry name" value="Methyl-accepting chemotaxis protein"/>
    <property type="match status" value="1"/>
</dbReference>
<evidence type="ECO:0000259" key="13">
    <source>
        <dbReference type="PROSITE" id="PS50111"/>
    </source>
</evidence>
<gene>
    <name evidence="14" type="ORF">EF878_07990</name>
</gene>
<dbReference type="Proteomes" id="UP000276061">
    <property type="component" value="Unassembled WGS sequence"/>
</dbReference>
<keyword evidence="3" id="KW-0488">Methylation</keyword>
<feature type="region of interest" description="Disordered" evidence="12">
    <location>
        <begin position="518"/>
        <end position="561"/>
    </location>
</feature>
<protein>
    <submittedName>
        <fullName evidence="14">Methyl-accepting chemotaxis protein</fullName>
    </submittedName>
</protein>
<dbReference type="RefSeq" id="WP_123252428.1">
    <property type="nucleotide sequence ID" value="NZ_RJLR01000016.1"/>
</dbReference>
<evidence type="ECO:0000256" key="8">
    <source>
        <dbReference type="ARBA" id="ARBA00023136"/>
    </source>
</evidence>
<comment type="similarity">
    <text evidence="10">Belongs to the methyl-accepting chemotaxis (MCP) protein family.</text>
</comment>
<dbReference type="InterPro" id="IPR004090">
    <property type="entry name" value="Chemotax_Me-accpt_rcpt"/>
</dbReference>
<sequence>MTFLRNISIRFMMLFIMGFFVVLWGGVSGYSLYSLKQVTLLLNANSDQGRTYSYLTYGNDQYFRSVTRMARVMDYLQFNDAENAKKTLDMALTAINNSKNALNKFKEAPQIGIDKKISDEMVSSWSTLLTTAIEPMYSALQKNDLDTFRSIFRKIYPPASWAFGDAAQKYTAIVTSSDFIKTVNSHNSWTQNILILALIISVSIFLVSERYLTKYLVNPVAMIKAHLGQLIAGRLDLHLAEFGRNCAGRIIPDIKQLQHSLKDTVSLIRDTAEGIYQGATEIRQGNNDLSGRTEQQASALQETAASMEQLSSTVQHNAENVHQATKLAHEATDAAKQGGKITDSVVETMDSITASSRKIADITSVINGIAFQTNILALNAAVEAARAGEQGRGFAVVAGEVRSLAQRSAQAAKEIEGLIAESVSRVDIGSSQVKQAGDAMGTIITAVSHVSDLIAEIASASDEQSRGISQIGQAVNEMDGVTQQNATLVQQAMAAITSLEEQARQLTQAVEVFHLGSEHQTTAARTRPADNMALKRPALRGSTPALPPARQANGQDNWEKF</sequence>
<dbReference type="OrthoDB" id="6747374at2"/>
<comment type="subcellular location">
    <subcellularLocation>
        <location evidence="1">Cell inner membrane</location>
        <topology evidence="1">Multi-pass membrane protein</topology>
    </subcellularLocation>
</comment>
<dbReference type="InterPro" id="IPR003122">
    <property type="entry name" value="Tar_rcpt_lig-bd"/>
</dbReference>
<evidence type="ECO:0000256" key="3">
    <source>
        <dbReference type="ARBA" id="ARBA00022481"/>
    </source>
</evidence>
<evidence type="ECO:0000256" key="6">
    <source>
        <dbReference type="ARBA" id="ARBA00022692"/>
    </source>
</evidence>
<dbReference type="PRINTS" id="PR00260">
    <property type="entry name" value="CHEMTRNSDUCR"/>
</dbReference>
<dbReference type="SUPFAM" id="SSF58104">
    <property type="entry name" value="Methyl-accepting chemotaxis protein (MCP) signaling domain"/>
    <property type="match status" value="1"/>
</dbReference>
<keyword evidence="7" id="KW-1133">Transmembrane helix</keyword>
<dbReference type="GO" id="GO:0005886">
    <property type="term" value="C:plasma membrane"/>
    <property type="evidence" value="ECO:0007669"/>
    <property type="project" value="UniProtKB-SubCell"/>
</dbReference>
<evidence type="ECO:0000256" key="11">
    <source>
        <dbReference type="PROSITE-ProRule" id="PRU00284"/>
    </source>
</evidence>
<evidence type="ECO:0000256" key="9">
    <source>
        <dbReference type="ARBA" id="ARBA00023224"/>
    </source>
</evidence>
<dbReference type="Pfam" id="PF02203">
    <property type="entry name" value="TarH"/>
    <property type="match status" value="1"/>
</dbReference>
<dbReference type="FunFam" id="1.10.287.950:FF:000001">
    <property type="entry name" value="Methyl-accepting chemotaxis sensory transducer"/>
    <property type="match status" value="1"/>
</dbReference>
<keyword evidence="4" id="KW-0145">Chemotaxis</keyword>
<keyword evidence="2" id="KW-1003">Cell membrane</keyword>
<evidence type="ECO:0000256" key="2">
    <source>
        <dbReference type="ARBA" id="ARBA00022475"/>
    </source>
</evidence>
<evidence type="ECO:0000256" key="5">
    <source>
        <dbReference type="ARBA" id="ARBA00022519"/>
    </source>
</evidence>
<proteinExistence type="inferred from homology"/>
<dbReference type="Pfam" id="PF00015">
    <property type="entry name" value="MCPsignal"/>
    <property type="match status" value="1"/>
</dbReference>
<evidence type="ECO:0000256" key="12">
    <source>
        <dbReference type="SAM" id="MobiDB-lite"/>
    </source>
</evidence>
<dbReference type="PANTHER" id="PTHR43531">
    <property type="entry name" value="PROTEIN ICFG"/>
    <property type="match status" value="1"/>
</dbReference>